<evidence type="ECO:0000313" key="2">
    <source>
        <dbReference type="EMBL" id="MDO3383885.1"/>
    </source>
</evidence>
<reference evidence="2" key="1">
    <citation type="submission" date="2023-07" db="EMBL/GenBank/DDBJ databases">
        <title>Gilvimarinus algae sp. nov., isolated from the surface of Kelp.</title>
        <authorList>
            <person name="Sun Y.Y."/>
            <person name="Gong Y."/>
            <person name="Du Z.J."/>
        </authorList>
    </citation>
    <scope>NUCLEOTIDE SEQUENCE</scope>
    <source>
        <strain evidence="2">SDUM040014</strain>
    </source>
</reference>
<name>A0ABT8TIG5_9GAMM</name>
<feature type="domain" description="N-acetyltransferase" evidence="1">
    <location>
        <begin position="1"/>
        <end position="140"/>
    </location>
</feature>
<evidence type="ECO:0000259" key="1">
    <source>
        <dbReference type="PROSITE" id="PS51186"/>
    </source>
</evidence>
<dbReference type="Gene3D" id="3.40.630.30">
    <property type="match status" value="1"/>
</dbReference>
<organism evidence="2 3">
    <name type="scientific">Gilvimarinus algae</name>
    <dbReference type="NCBI Taxonomy" id="3058037"/>
    <lineage>
        <taxon>Bacteria</taxon>
        <taxon>Pseudomonadati</taxon>
        <taxon>Pseudomonadota</taxon>
        <taxon>Gammaproteobacteria</taxon>
        <taxon>Cellvibrionales</taxon>
        <taxon>Cellvibrionaceae</taxon>
        <taxon>Gilvimarinus</taxon>
    </lineage>
</organism>
<accession>A0ABT8TIG5</accession>
<evidence type="ECO:0000313" key="3">
    <source>
        <dbReference type="Proteomes" id="UP001168380"/>
    </source>
</evidence>
<sequence length="145" mass="16775">MQLYLPQVEAFPEATRLYRHWGERVKCGKRDRLYCLRQGEQTLGMARVLEPDSGVFLLRNLTVAPERRGQSLGRELMRRLLADRSVQPLHCYALGHLQRFYESLGFQCLPLDSVPDAIAEPFARYQARGKPFVLMGVDLRERVDV</sequence>
<dbReference type="SUPFAM" id="SSF55729">
    <property type="entry name" value="Acyl-CoA N-acyltransferases (Nat)"/>
    <property type="match status" value="1"/>
</dbReference>
<dbReference type="Pfam" id="PF13508">
    <property type="entry name" value="Acetyltransf_7"/>
    <property type="match status" value="1"/>
</dbReference>
<dbReference type="CDD" id="cd04301">
    <property type="entry name" value="NAT_SF"/>
    <property type="match status" value="1"/>
</dbReference>
<dbReference type="EMBL" id="JAULRT010000062">
    <property type="protein sequence ID" value="MDO3383885.1"/>
    <property type="molecule type" value="Genomic_DNA"/>
</dbReference>
<comment type="caution">
    <text evidence="2">The sequence shown here is derived from an EMBL/GenBank/DDBJ whole genome shotgun (WGS) entry which is preliminary data.</text>
</comment>
<protein>
    <submittedName>
        <fullName evidence="2">GNAT family N-acetyltransferase</fullName>
    </submittedName>
</protein>
<dbReference type="RefSeq" id="WP_302714981.1">
    <property type="nucleotide sequence ID" value="NZ_JAULRT010000062.1"/>
</dbReference>
<dbReference type="InterPro" id="IPR000182">
    <property type="entry name" value="GNAT_dom"/>
</dbReference>
<dbReference type="PROSITE" id="PS51186">
    <property type="entry name" value="GNAT"/>
    <property type="match status" value="1"/>
</dbReference>
<proteinExistence type="predicted"/>
<keyword evidence="3" id="KW-1185">Reference proteome</keyword>
<dbReference type="Proteomes" id="UP001168380">
    <property type="component" value="Unassembled WGS sequence"/>
</dbReference>
<dbReference type="InterPro" id="IPR016181">
    <property type="entry name" value="Acyl_CoA_acyltransferase"/>
</dbReference>
<gene>
    <name evidence="2" type="ORF">QWI16_17010</name>
</gene>